<evidence type="ECO:0000256" key="6">
    <source>
        <dbReference type="SAM" id="Phobius"/>
    </source>
</evidence>
<feature type="transmembrane region" description="Helical" evidence="6">
    <location>
        <begin position="89"/>
        <end position="111"/>
    </location>
</feature>
<sequence length="535" mass="58903">MKPLKESHTILKGTLLLTVSALIIKVLSAFYRIPFQNLVGDVGFYIYQQAYPFYGMALVLCTYGFPVIISKLYIEKMSVKDVRGAKKLIVISSFLLSLIGVILFVALFYGAPYIASFMQDPQIALLLKAISFIFLLLPVLSILRGVFQGSGDMKPTAISQVSEQFIRVSTILVVAFALRNDDLYKVGAGAMFGSIVGGLVAVCVLLFFYKKRQKYLPVFFEKTSIPSWSEAKGIIKILCIQGFAISVSSMLLLFIQLADSLNLYSLLLKIMTNGHTAKEIKGIYDRGVPLIQLGTVVATSMSLSLVPLISSEKVKNNMRVLHDRIRLSLLISIMVGLGASIGLLSIIEPTNIFLFQNSEGSSILAMQSTIILLSSLIITLCAVLQGLGQIVFPAITIGLGCLLKYFLNMYFVPLFGAYGAVFASVLSLVIMSFLLFIVLLTRVKGEIMKGKELVKVAVAAFIMFLILKGYHWLMDYFLNEPSRVEAGFEAMVGVLIGGLSYLIIIVRLHTFKESELSLLPLGSKLIQLLPKKNRS</sequence>
<feature type="transmembrane region" description="Helical" evidence="6">
    <location>
        <begin position="362"/>
        <end position="383"/>
    </location>
</feature>
<feature type="transmembrane region" description="Helical" evidence="6">
    <location>
        <begin position="390"/>
        <end position="411"/>
    </location>
</feature>
<keyword evidence="3 6" id="KW-0812">Transmembrane</keyword>
<feature type="transmembrane region" description="Helical" evidence="6">
    <location>
        <begin position="417"/>
        <end position="441"/>
    </location>
</feature>
<keyword evidence="2" id="KW-1003">Cell membrane</keyword>
<keyword evidence="5 6" id="KW-0472">Membrane</keyword>
<organism evidence="7 8">
    <name type="scientific">Robertmurraya beringensis</name>
    <dbReference type="NCBI Taxonomy" id="641660"/>
    <lineage>
        <taxon>Bacteria</taxon>
        <taxon>Bacillati</taxon>
        <taxon>Bacillota</taxon>
        <taxon>Bacilli</taxon>
        <taxon>Bacillales</taxon>
        <taxon>Bacillaceae</taxon>
        <taxon>Robertmurraya</taxon>
    </lineage>
</organism>
<evidence type="ECO:0000313" key="8">
    <source>
        <dbReference type="Proteomes" id="UP001589738"/>
    </source>
</evidence>
<protein>
    <submittedName>
        <fullName evidence="7">Oligosaccharide flippase family protein</fullName>
    </submittedName>
</protein>
<evidence type="ECO:0000256" key="1">
    <source>
        <dbReference type="ARBA" id="ARBA00004651"/>
    </source>
</evidence>
<evidence type="ECO:0000256" key="5">
    <source>
        <dbReference type="ARBA" id="ARBA00023136"/>
    </source>
</evidence>
<dbReference type="PANTHER" id="PTHR30250:SF29">
    <property type="entry name" value="POLYSACCHARIDE BIOSYNTHESIS PROTEIN C-TERMINAL DOMAIN-CONTAINING PROTEIN"/>
    <property type="match status" value="1"/>
</dbReference>
<evidence type="ECO:0000256" key="3">
    <source>
        <dbReference type="ARBA" id="ARBA00022692"/>
    </source>
</evidence>
<dbReference type="PANTHER" id="PTHR30250">
    <property type="entry name" value="PST FAMILY PREDICTED COLANIC ACID TRANSPORTER"/>
    <property type="match status" value="1"/>
</dbReference>
<feature type="transmembrane region" description="Helical" evidence="6">
    <location>
        <begin position="329"/>
        <end position="347"/>
    </location>
</feature>
<evidence type="ECO:0000313" key="7">
    <source>
        <dbReference type="EMBL" id="MFC0473763.1"/>
    </source>
</evidence>
<dbReference type="EMBL" id="JBHLUU010000001">
    <property type="protein sequence ID" value="MFC0473763.1"/>
    <property type="molecule type" value="Genomic_DNA"/>
</dbReference>
<keyword evidence="4 6" id="KW-1133">Transmembrane helix</keyword>
<feature type="transmembrane region" description="Helical" evidence="6">
    <location>
        <begin position="486"/>
        <end position="506"/>
    </location>
</feature>
<keyword evidence="8" id="KW-1185">Reference proteome</keyword>
<gene>
    <name evidence="7" type="ORF">ACFFHF_00160</name>
</gene>
<evidence type="ECO:0000256" key="4">
    <source>
        <dbReference type="ARBA" id="ARBA00022989"/>
    </source>
</evidence>
<reference evidence="7 8" key="1">
    <citation type="submission" date="2024-09" db="EMBL/GenBank/DDBJ databases">
        <authorList>
            <person name="Sun Q."/>
            <person name="Mori K."/>
        </authorList>
    </citation>
    <scope>NUCLEOTIDE SEQUENCE [LARGE SCALE GENOMIC DNA]</scope>
    <source>
        <strain evidence="7 8">CGMCC 1.9126</strain>
    </source>
</reference>
<feature type="transmembrane region" description="Helical" evidence="6">
    <location>
        <begin position="123"/>
        <end position="143"/>
    </location>
</feature>
<accession>A0ABV6KKC2</accession>
<feature type="transmembrane region" description="Helical" evidence="6">
    <location>
        <begin position="453"/>
        <end position="474"/>
    </location>
</feature>
<dbReference type="InterPro" id="IPR024923">
    <property type="entry name" value="PG_synth_SpoVB"/>
</dbReference>
<dbReference type="Pfam" id="PF01943">
    <property type="entry name" value="Polysacc_synt"/>
    <property type="match status" value="1"/>
</dbReference>
<dbReference type="Proteomes" id="UP001589738">
    <property type="component" value="Unassembled WGS sequence"/>
</dbReference>
<feature type="transmembrane region" description="Helical" evidence="6">
    <location>
        <begin position="12"/>
        <end position="31"/>
    </location>
</feature>
<dbReference type="PIRSF" id="PIRSF038958">
    <property type="entry name" value="PG_synth_SpoVB"/>
    <property type="match status" value="1"/>
</dbReference>
<comment type="caution">
    <text evidence="7">The sequence shown here is derived from an EMBL/GenBank/DDBJ whole genome shotgun (WGS) entry which is preliminary data.</text>
</comment>
<comment type="subcellular location">
    <subcellularLocation>
        <location evidence="1">Cell membrane</location>
        <topology evidence="1">Multi-pass membrane protein</topology>
    </subcellularLocation>
</comment>
<feature type="transmembrane region" description="Helical" evidence="6">
    <location>
        <begin position="51"/>
        <end position="69"/>
    </location>
</feature>
<dbReference type="RefSeq" id="WP_340901751.1">
    <property type="nucleotide sequence ID" value="NZ_JBHLUU010000001.1"/>
</dbReference>
<dbReference type="InterPro" id="IPR050833">
    <property type="entry name" value="Poly_Biosynth_Transport"/>
</dbReference>
<feature type="transmembrane region" description="Helical" evidence="6">
    <location>
        <begin position="186"/>
        <end position="209"/>
    </location>
</feature>
<feature type="transmembrane region" description="Helical" evidence="6">
    <location>
        <begin position="237"/>
        <end position="258"/>
    </location>
</feature>
<dbReference type="InterPro" id="IPR002797">
    <property type="entry name" value="Polysacc_synth"/>
</dbReference>
<name>A0ABV6KKC2_9BACI</name>
<evidence type="ECO:0000256" key="2">
    <source>
        <dbReference type="ARBA" id="ARBA00022475"/>
    </source>
</evidence>
<proteinExistence type="predicted"/>
<dbReference type="CDD" id="cd13124">
    <property type="entry name" value="MATE_SpoVB_like"/>
    <property type="match status" value="1"/>
</dbReference>